<keyword evidence="3 5" id="KW-1133">Transmembrane helix</keyword>
<dbReference type="InterPro" id="IPR044880">
    <property type="entry name" value="NCX_ion-bd_dom_sf"/>
</dbReference>
<dbReference type="Proteomes" id="UP001168528">
    <property type="component" value="Unassembled WGS sequence"/>
</dbReference>
<proteinExistence type="predicted"/>
<feature type="domain" description="Sodium/calcium exchanger membrane region" evidence="6">
    <location>
        <begin position="170"/>
        <end position="306"/>
    </location>
</feature>
<organism evidence="7 8">
    <name type="scientific">Rhodocytophaga aerolata</name>
    <dbReference type="NCBI Taxonomy" id="455078"/>
    <lineage>
        <taxon>Bacteria</taxon>
        <taxon>Pseudomonadati</taxon>
        <taxon>Bacteroidota</taxon>
        <taxon>Cytophagia</taxon>
        <taxon>Cytophagales</taxon>
        <taxon>Rhodocytophagaceae</taxon>
        <taxon>Rhodocytophaga</taxon>
    </lineage>
</organism>
<keyword evidence="2 5" id="KW-0812">Transmembrane</keyword>
<evidence type="ECO:0000256" key="2">
    <source>
        <dbReference type="ARBA" id="ARBA00022692"/>
    </source>
</evidence>
<dbReference type="InterPro" id="IPR004481">
    <property type="entry name" value="K/Na/Ca-exchanger"/>
</dbReference>
<reference evidence="7" key="1">
    <citation type="submission" date="2023-07" db="EMBL/GenBank/DDBJ databases">
        <title>The genome sequence of Rhodocytophaga aerolata KACC 12507.</title>
        <authorList>
            <person name="Zhang X."/>
        </authorList>
    </citation>
    <scope>NUCLEOTIDE SEQUENCE</scope>
    <source>
        <strain evidence="7">KACC 12507</strain>
    </source>
</reference>
<accession>A0ABT8R3D7</accession>
<dbReference type="RefSeq" id="WP_302037415.1">
    <property type="nucleotide sequence ID" value="NZ_JAUKPO010000004.1"/>
</dbReference>
<feature type="transmembrane region" description="Helical" evidence="5">
    <location>
        <begin position="170"/>
        <end position="192"/>
    </location>
</feature>
<evidence type="ECO:0000256" key="3">
    <source>
        <dbReference type="ARBA" id="ARBA00022989"/>
    </source>
</evidence>
<protein>
    <submittedName>
        <fullName evidence="7">Calcium/sodium antiporter</fullName>
    </submittedName>
</protein>
<dbReference type="PANTHER" id="PTHR10846:SF8">
    <property type="entry name" value="INNER MEMBRANE PROTEIN YRBG"/>
    <property type="match status" value="1"/>
</dbReference>
<feature type="transmembrane region" description="Helical" evidence="5">
    <location>
        <begin position="231"/>
        <end position="252"/>
    </location>
</feature>
<feature type="transmembrane region" description="Helical" evidence="5">
    <location>
        <begin position="132"/>
        <end position="150"/>
    </location>
</feature>
<keyword evidence="8" id="KW-1185">Reference proteome</keyword>
<evidence type="ECO:0000259" key="6">
    <source>
        <dbReference type="Pfam" id="PF01699"/>
    </source>
</evidence>
<feature type="transmembrane region" description="Helical" evidence="5">
    <location>
        <begin position="259"/>
        <end position="283"/>
    </location>
</feature>
<evidence type="ECO:0000256" key="5">
    <source>
        <dbReference type="SAM" id="Phobius"/>
    </source>
</evidence>
<comment type="subcellular location">
    <subcellularLocation>
        <location evidence="1">Membrane</location>
        <topology evidence="1">Multi-pass membrane protein</topology>
    </subcellularLocation>
</comment>
<feature type="domain" description="Sodium/calcium exchanger membrane region" evidence="6">
    <location>
        <begin position="9"/>
        <end position="149"/>
    </location>
</feature>
<dbReference type="EMBL" id="JAUKPO010000004">
    <property type="protein sequence ID" value="MDO1446616.1"/>
    <property type="molecule type" value="Genomic_DNA"/>
</dbReference>
<evidence type="ECO:0000256" key="4">
    <source>
        <dbReference type="ARBA" id="ARBA00023136"/>
    </source>
</evidence>
<name>A0ABT8R3D7_9BACT</name>
<comment type="caution">
    <text evidence="7">The sequence shown here is derived from an EMBL/GenBank/DDBJ whole genome shotgun (WGS) entry which is preliminary data.</text>
</comment>
<gene>
    <name evidence="7" type="ORF">Q0590_10165</name>
</gene>
<feature type="transmembrane region" description="Helical" evidence="5">
    <location>
        <begin position="77"/>
        <end position="94"/>
    </location>
</feature>
<evidence type="ECO:0000313" key="7">
    <source>
        <dbReference type="EMBL" id="MDO1446616.1"/>
    </source>
</evidence>
<dbReference type="InterPro" id="IPR004837">
    <property type="entry name" value="NaCa_Exmemb"/>
</dbReference>
<feature type="transmembrane region" description="Helical" evidence="5">
    <location>
        <begin position="289"/>
        <end position="309"/>
    </location>
</feature>
<dbReference type="Pfam" id="PF01699">
    <property type="entry name" value="Na_Ca_ex"/>
    <property type="match status" value="2"/>
</dbReference>
<dbReference type="NCBIfam" id="TIGR00367">
    <property type="entry name" value="calcium/sodium antiporter"/>
    <property type="match status" value="1"/>
</dbReference>
<sequence length="312" mass="33706">MDHILIWCILLMAGLFLLIKAADFFNRAAENIGLSLGLSPFIIGVVLVGIGTSLPELISSCIAVVKGFSEIVPGNVLGSNIANIFLIIGIISALTPTSIVLTEKSIIVDLQFLIGSALFTAVTIYDGIFNVYEGLLCICMFIGYIFYQLTDSNSATVADEKRPKATPKDYLTFMVSSAVIYLSADLTIEAVIRISDYLQIGKEIIAASMIAVGTSLPELVVSISATKQGNADVAIGNIVGSCIFNVLWVMGFSSLFGTIVIPASVLSITLPFMLIATFLFFVMTRNRSFSRYTGILFLLFFVLFMAKLFSAF</sequence>
<evidence type="ECO:0000313" key="8">
    <source>
        <dbReference type="Proteomes" id="UP001168528"/>
    </source>
</evidence>
<feature type="transmembrane region" description="Helical" evidence="5">
    <location>
        <begin position="37"/>
        <end position="65"/>
    </location>
</feature>
<evidence type="ECO:0000256" key="1">
    <source>
        <dbReference type="ARBA" id="ARBA00004141"/>
    </source>
</evidence>
<dbReference type="PANTHER" id="PTHR10846">
    <property type="entry name" value="SODIUM/POTASSIUM/CALCIUM EXCHANGER"/>
    <property type="match status" value="1"/>
</dbReference>
<dbReference type="Gene3D" id="1.20.1420.30">
    <property type="entry name" value="NCX, central ion-binding region"/>
    <property type="match status" value="1"/>
</dbReference>
<keyword evidence="4 5" id="KW-0472">Membrane</keyword>